<dbReference type="PANTHER" id="PTHR48412">
    <property type="entry name" value="ARM REPEAT SUPERFAMILY PROTEIN"/>
    <property type="match status" value="1"/>
</dbReference>
<proteinExistence type="predicted"/>
<evidence type="ECO:0000259" key="2">
    <source>
        <dbReference type="Pfam" id="PF25772"/>
    </source>
</evidence>
<dbReference type="OrthoDB" id="2192888at2759"/>
<comment type="caution">
    <text evidence="3">The sequence shown here is derived from an EMBL/GenBank/DDBJ whole genome shotgun (WGS) entry which is preliminary data.</text>
</comment>
<sequence>MDLDDGETPQPLYAKADVCQQLLTRYLRSSAVQHRHLCAAAAATRSIIEESSLSLTPVSYFAAIITSIENSNSLDSHAIGALTSLLCIVLPLVGRGEINPDKAKDAVEVLMRKVEGCGGNLGTSGVRAAVQSVGGLIAEFYNLNEWDSVSPGFEWLVKLSLDRRPKVRKCAQECLFTIFKSFKSSSLFKRAGRLVYSMIKDRLPAVSKVINSKIVGETERMLPEHQDVVHLLGLMKHAIPFLSPKFQMRMLPRLSKMFSYNIPVVITQVSDIMLSVLKTSGADIILSNSEEIFQTLVSYMSSGKGNSVDNIFPAATLSKTALAKLHDGHMKEWTTYFPMVTGSLACHLCSDTEVAFKTSNILREIIDDHFDEEMLLKIENRLEDRPTEDAEFKIIQATCDTFYNVLINSSQLPSESLLDVISFLFRKLGRTSGVFMEPIILKLAASMNITADAEKTMHLQECFGYAVSAMGPEKLLALLPISFSINDLSTKNIWLIPILEKNVSGSSLRFFLEHIVPLAKSFDKGSRKEWAR</sequence>
<dbReference type="InterPro" id="IPR057860">
    <property type="entry name" value="HEAT_RRP12_N"/>
</dbReference>
<organism evidence="3 4">
    <name type="scientific">Genlisea aurea</name>
    <dbReference type="NCBI Taxonomy" id="192259"/>
    <lineage>
        <taxon>Eukaryota</taxon>
        <taxon>Viridiplantae</taxon>
        <taxon>Streptophyta</taxon>
        <taxon>Embryophyta</taxon>
        <taxon>Tracheophyta</taxon>
        <taxon>Spermatophyta</taxon>
        <taxon>Magnoliopsida</taxon>
        <taxon>eudicotyledons</taxon>
        <taxon>Gunneridae</taxon>
        <taxon>Pentapetalae</taxon>
        <taxon>asterids</taxon>
        <taxon>lamiids</taxon>
        <taxon>Lamiales</taxon>
        <taxon>Lentibulariaceae</taxon>
        <taxon>Genlisea</taxon>
    </lineage>
</organism>
<dbReference type="Pfam" id="PF08161">
    <property type="entry name" value="RRP12_HEAT"/>
    <property type="match status" value="1"/>
</dbReference>
<dbReference type="InterPro" id="IPR016024">
    <property type="entry name" value="ARM-type_fold"/>
</dbReference>
<dbReference type="PANTHER" id="PTHR48412:SF1">
    <property type="entry name" value="ARM REPEAT SUPERFAMILY PROTEIN"/>
    <property type="match status" value="1"/>
</dbReference>
<dbReference type="AlphaFoldDB" id="S8CR05"/>
<dbReference type="SUPFAM" id="SSF48371">
    <property type="entry name" value="ARM repeat"/>
    <property type="match status" value="1"/>
</dbReference>
<keyword evidence="4" id="KW-1185">Reference proteome</keyword>
<dbReference type="EMBL" id="AUSU01003175">
    <property type="protein sequence ID" value="EPS67321.1"/>
    <property type="molecule type" value="Genomic_DNA"/>
</dbReference>
<reference evidence="3 4" key="1">
    <citation type="journal article" date="2013" name="BMC Genomics">
        <title>The miniature genome of a carnivorous plant Genlisea aurea contains a low number of genes and short non-coding sequences.</title>
        <authorList>
            <person name="Leushkin E.V."/>
            <person name="Sutormin R.A."/>
            <person name="Nabieva E.R."/>
            <person name="Penin A.A."/>
            <person name="Kondrashov A.S."/>
            <person name="Logacheva M.D."/>
        </authorList>
    </citation>
    <scope>NUCLEOTIDE SEQUENCE [LARGE SCALE GENOMIC DNA]</scope>
</reference>
<protein>
    <submittedName>
        <fullName evidence="3">Uncharacterized protein</fullName>
    </submittedName>
</protein>
<dbReference type="Proteomes" id="UP000015453">
    <property type="component" value="Unassembled WGS sequence"/>
</dbReference>
<feature type="domain" description="RRP12 HEAT" evidence="1">
    <location>
        <begin position="351"/>
        <end position="526"/>
    </location>
</feature>
<feature type="domain" description="RRP12 N-terminal HEAT" evidence="2">
    <location>
        <begin position="7"/>
        <end position="283"/>
    </location>
</feature>
<evidence type="ECO:0000313" key="4">
    <source>
        <dbReference type="Proteomes" id="UP000015453"/>
    </source>
</evidence>
<accession>S8CR05</accession>
<dbReference type="Pfam" id="PF25772">
    <property type="entry name" value="HEAT_RRP12_N"/>
    <property type="match status" value="1"/>
</dbReference>
<name>S8CR05_9LAMI</name>
<gene>
    <name evidence="3" type="ORF">M569_07457</name>
</gene>
<evidence type="ECO:0000313" key="3">
    <source>
        <dbReference type="EMBL" id="EPS67321.1"/>
    </source>
</evidence>
<dbReference type="InterPro" id="IPR012978">
    <property type="entry name" value="HEAT_RRP12"/>
</dbReference>
<evidence type="ECO:0000259" key="1">
    <source>
        <dbReference type="Pfam" id="PF08161"/>
    </source>
</evidence>